<dbReference type="InterPro" id="IPR036451">
    <property type="entry name" value="CblAdoTrfase-like_sf"/>
</dbReference>
<proteinExistence type="predicted"/>
<evidence type="ECO:0000256" key="2">
    <source>
        <dbReference type="ARBA" id="ARBA00022741"/>
    </source>
</evidence>
<dbReference type="SUPFAM" id="SSF89028">
    <property type="entry name" value="Cobalamin adenosyltransferase-like"/>
    <property type="match status" value="1"/>
</dbReference>
<evidence type="ECO:0000313" key="5">
    <source>
        <dbReference type="EMBL" id="EQD61990.1"/>
    </source>
</evidence>
<dbReference type="PANTHER" id="PTHR12213">
    <property type="entry name" value="CORRINOID ADENOSYLTRANSFERASE"/>
    <property type="match status" value="1"/>
</dbReference>
<dbReference type="Pfam" id="PF01923">
    <property type="entry name" value="Cob_adeno_trans"/>
    <property type="match status" value="1"/>
</dbReference>
<evidence type="ECO:0000256" key="3">
    <source>
        <dbReference type="ARBA" id="ARBA00022840"/>
    </source>
</evidence>
<dbReference type="AlphaFoldDB" id="T1C7A6"/>
<sequence>MEVYGNVDELASHLGLVESRLDRSLKDVTEILVRLQDELFMLGAELATPKGAKLPVRRIEERHVQRLEEELDRLSAPIGALGSFVLPRGTEAAAELHVARTVARRAERSLVRLAREETLREVLLCYLNRLSDLLFALALTVNRAAGFVERPPDYSR</sequence>
<dbReference type="GO" id="GO:0005524">
    <property type="term" value="F:ATP binding"/>
    <property type="evidence" value="ECO:0007669"/>
    <property type="project" value="UniProtKB-KW"/>
</dbReference>
<reference evidence="5" key="2">
    <citation type="journal article" date="2014" name="ISME J.">
        <title>Microbial stratification in low pH oxic and suboxic macroscopic growths along an acid mine drainage.</title>
        <authorList>
            <person name="Mendez-Garcia C."/>
            <person name="Mesa V."/>
            <person name="Sprenger R.R."/>
            <person name="Richter M."/>
            <person name="Diez M.S."/>
            <person name="Solano J."/>
            <person name="Bargiela R."/>
            <person name="Golyshina O.V."/>
            <person name="Manteca A."/>
            <person name="Ramos J.L."/>
            <person name="Gallego J.R."/>
            <person name="Llorente I."/>
            <person name="Martins Dos Santos V.A."/>
            <person name="Jensen O.N."/>
            <person name="Pelaez A.I."/>
            <person name="Sanchez J."/>
            <person name="Ferrer M."/>
        </authorList>
    </citation>
    <scope>NUCLEOTIDE SEQUENCE</scope>
</reference>
<reference evidence="5" key="1">
    <citation type="submission" date="2013-08" db="EMBL/GenBank/DDBJ databases">
        <authorList>
            <person name="Mendez C."/>
            <person name="Richter M."/>
            <person name="Ferrer M."/>
            <person name="Sanchez J."/>
        </authorList>
    </citation>
    <scope>NUCLEOTIDE SEQUENCE</scope>
</reference>
<accession>T1C7A6</accession>
<keyword evidence="3" id="KW-0067">ATP-binding</keyword>
<keyword evidence="2" id="KW-0547">Nucleotide-binding</keyword>
<protein>
    <submittedName>
        <fullName evidence="5">ATP/cobalamin adenosyltransferase</fullName>
    </submittedName>
</protein>
<evidence type="ECO:0000259" key="4">
    <source>
        <dbReference type="Pfam" id="PF01923"/>
    </source>
</evidence>
<dbReference type="InterPro" id="IPR016030">
    <property type="entry name" value="CblAdoTrfase-like"/>
</dbReference>
<dbReference type="EMBL" id="AUZY01004743">
    <property type="protein sequence ID" value="EQD61990.1"/>
    <property type="molecule type" value="Genomic_DNA"/>
</dbReference>
<evidence type="ECO:0000256" key="1">
    <source>
        <dbReference type="ARBA" id="ARBA00022679"/>
    </source>
</evidence>
<name>T1C7A6_9ZZZZ</name>
<comment type="caution">
    <text evidence="5">The sequence shown here is derived from an EMBL/GenBank/DDBJ whole genome shotgun (WGS) entry which is preliminary data.</text>
</comment>
<keyword evidence="1 5" id="KW-0808">Transferase</keyword>
<dbReference type="Gene3D" id="1.20.1200.10">
    <property type="entry name" value="Cobalamin adenosyltransferase-like"/>
    <property type="match status" value="1"/>
</dbReference>
<dbReference type="PANTHER" id="PTHR12213:SF0">
    <property type="entry name" value="CORRINOID ADENOSYLTRANSFERASE MMAB"/>
    <property type="match status" value="1"/>
</dbReference>
<dbReference type="InterPro" id="IPR029499">
    <property type="entry name" value="PduO-typ"/>
</dbReference>
<feature type="domain" description="Cobalamin adenosyltransferase-like" evidence="4">
    <location>
        <begin position="1"/>
        <end position="140"/>
    </location>
</feature>
<dbReference type="NCBIfam" id="TIGR00636">
    <property type="entry name" value="PduO_Nterm"/>
    <property type="match status" value="1"/>
</dbReference>
<organism evidence="5">
    <name type="scientific">mine drainage metagenome</name>
    <dbReference type="NCBI Taxonomy" id="410659"/>
    <lineage>
        <taxon>unclassified sequences</taxon>
        <taxon>metagenomes</taxon>
        <taxon>ecological metagenomes</taxon>
    </lineage>
</organism>
<dbReference type="GO" id="GO:0008817">
    <property type="term" value="F:corrinoid adenosyltransferase activity"/>
    <property type="evidence" value="ECO:0007669"/>
    <property type="project" value="TreeGrafter"/>
</dbReference>
<gene>
    <name evidence="5" type="ORF">B1B_07459</name>
</gene>